<dbReference type="InterPro" id="IPR006638">
    <property type="entry name" value="Elp3/MiaA/NifB-like_rSAM"/>
</dbReference>
<evidence type="ECO:0000313" key="2">
    <source>
        <dbReference type="EMBL" id="MBH1940984.1"/>
    </source>
</evidence>
<dbReference type="GO" id="GO:0003824">
    <property type="term" value="F:catalytic activity"/>
    <property type="evidence" value="ECO:0007669"/>
    <property type="project" value="InterPro"/>
</dbReference>
<dbReference type="RefSeq" id="WP_197661205.1">
    <property type="nucleotide sequence ID" value="NZ_JAEAGR010000007.1"/>
</dbReference>
<reference evidence="2" key="1">
    <citation type="submission" date="2020-12" db="EMBL/GenBank/DDBJ databases">
        <title>M. sibirica DSM 26468T genome.</title>
        <authorList>
            <person name="Thieme N."/>
            <person name="Rettenmaier R."/>
            <person name="Zverlov V."/>
            <person name="Liebl W."/>
        </authorList>
    </citation>
    <scope>NUCLEOTIDE SEQUENCE</scope>
    <source>
        <strain evidence="2">DSM 26468</strain>
    </source>
</reference>
<dbReference type="InterPro" id="IPR007197">
    <property type="entry name" value="rSAM"/>
</dbReference>
<proteinExistence type="predicted"/>
<keyword evidence="3" id="KW-1185">Reference proteome</keyword>
<dbReference type="Pfam" id="PF04055">
    <property type="entry name" value="Radical_SAM"/>
    <property type="match status" value="1"/>
</dbReference>
<dbReference type="GO" id="GO:0051536">
    <property type="term" value="F:iron-sulfur cluster binding"/>
    <property type="evidence" value="ECO:0007669"/>
    <property type="project" value="InterPro"/>
</dbReference>
<evidence type="ECO:0000313" key="3">
    <source>
        <dbReference type="Proteomes" id="UP000623269"/>
    </source>
</evidence>
<feature type="domain" description="Radical SAM core" evidence="1">
    <location>
        <begin position="255"/>
        <end position="485"/>
    </location>
</feature>
<dbReference type="SUPFAM" id="SSF102114">
    <property type="entry name" value="Radical SAM enzymes"/>
    <property type="match status" value="1"/>
</dbReference>
<dbReference type="InterPro" id="IPR045784">
    <property type="entry name" value="Radical_SAM_N2"/>
</dbReference>
<dbReference type="InterPro" id="IPR058240">
    <property type="entry name" value="rSAM_sf"/>
</dbReference>
<dbReference type="AlphaFoldDB" id="A0A8J7HDN5"/>
<dbReference type="PANTHER" id="PTHR42731">
    <property type="entry name" value="SLL1084 PROTEIN"/>
    <property type="match status" value="1"/>
</dbReference>
<dbReference type="SFLD" id="SFLDS00029">
    <property type="entry name" value="Radical_SAM"/>
    <property type="match status" value="1"/>
</dbReference>
<dbReference type="Pfam" id="PF19864">
    <property type="entry name" value="Radical_SAM_N2"/>
    <property type="match status" value="1"/>
</dbReference>
<evidence type="ECO:0000259" key="1">
    <source>
        <dbReference type="PROSITE" id="PS51918"/>
    </source>
</evidence>
<name>A0A8J7HDN5_9FIRM</name>
<comment type="caution">
    <text evidence="2">The sequence shown here is derived from an EMBL/GenBank/DDBJ whole genome shotgun (WGS) entry which is preliminary data.</text>
</comment>
<dbReference type="Gene3D" id="3.40.50.280">
    <property type="entry name" value="Cobalamin-binding domain"/>
    <property type="match status" value="1"/>
</dbReference>
<organism evidence="2 3">
    <name type="scientific">Mobilitalea sibirica</name>
    <dbReference type="NCBI Taxonomy" id="1462919"/>
    <lineage>
        <taxon>Bacteria</taxon>
        <taxon>Bacillati</taxon>
        <taxon>Bacillota</taxon>
        <taxon>Clostridia</taxon>
        <taxon>Lachnospirales</taxon>
        <taxon>Lachnospiraceae</taxon>
        <taxon>Mobilitalea</taxon>
    </lineage>
</organism>
<sequence>MRKLALSDEILLSVEKPARYIGGEVNMRVKDPKETEIRFCMCFPDVYEIGMSHLGIQILYDIINKRDDAYCERVYSPWVDLDKLMREKNIPLFALESQDPIKEFDFLGITLQYEMCYTNILQVLELSQIPIYAKDRTKEHPIVIGGGPCSYNPEPIADFFDFFYIGEGEAAYNEMLDIYKQCKKEGKTRQEYLEQMAQIDGIYVPAFYDVKYKEDNTIQSFEKINPKAPDKVKKVIAADLSEAEYPTKPLVPFIKATQDRVVLEIMRGCIRGCRFCQAGMVYRPTRERTLEFLKECAYQMLKSTGHEEISLSSLSSSDYSVLKELVYFLIEEFGSKGVNISLPSLRIDAFALDVMSKVQDVRKSSLTFAPEAGSQRLRDVVNKGLTEEAILKGASEAFWSGWNRVKLYFMLGLPTENQEDIEGIAVLSDKIAREYYQIPKDQRNGKVSIVASTSFFVPKPFTPFQWSRMNTAQEYIEKQRFLRGKINEQLNRKSIKYSWHSAELSELEGVLARGDRRISKVIYDAYKDGCLYDSWSEHFNVDKWIKAFEKNGIDIAFYNSRERSEDEIFPWDFLDVGVTKAFLLREYKRAKGEAVTPNCRQTCYNCGAKVFGGGVCFDEGCGQVLDECIEEANEEVCIEEGRQDRLNDSGEVHDEGKN</sequence>
<dbReference type="SMART" id="SM00729">
    <property type="entry name" value="Elp3"/>
    <property type="match status" value="1"/>
</dbReference>
<gene>
    <name evidence="2" type="ORF">I5677_08785</name>
</gene>
<dbReference type="PANTHER" id="PTHR42731:SF1">
    <property type="entry name" value="RADICAL SAM DOMAIN PROTEIN"/>
    <property type="match status" value="1"/>
</dbReference>
<protein>
    <submittedName>
        <fullName evidence="2">TIGR03960 family B12-binding radical SAM protein</fullName>
    </submittedName>
</protein>
<dbReference type="EMBL" id="JAEAGR010000007">
    <property type="protein sequence ID" value="MBH1940984.1"/>
    <property type="molecule type" value="Genomic_DNA"/>
</dbReference>
<dbReference type="Gene3D" id="3.80.30.20">
    <property type="entry name" value="tm_1862 like domain"/>
    <property type="match status" value="1"/>
</dbReference>
<dbReference type="Proteomes" id="UP000623269">
    <property type="component" value="Unassembled WGS sequence"/>
</dbReference>
<accession>A0A8J7HDN5</accession>
<dbReference type="NCBIfam" id="TIGR03960">
    <property type="entry name" value="rSAM_fuse_unch"/>
    <property type="match status" value="1"/>
</dbReference>
<dbReference type="InterPro" id="IPR023862">
    <property type="entry name" value="CHP03960_rSAM"/>
</dbReference>
<dbReference type="InterPro" id="IPR023404">
    <property type="entry name" value="rSAM_horseshoe"/>
</dbReference>
<dbReference type="PROSITE" id="PS51918">
    <property type="entry name" value="RADICAL_SAM"/>
    <property type="match status" value="1"/>
</dbReference>
<dbReference type="SFLD" id="SFLDG01082">
    <property type="entry name" value="B12-binding_domain_containing"/>
    <property type="match status" value="1"/>
</dbReference>